<evidence type="ECO:0000313" key="8">
    <source>
        <dbReference type="Proteomes" id="UP000031847"/>
    </source>
</evidence>
<name>A0A0B8QJM9_LACLL</name>
<dbReference type="InterPro" id="IPR000064">
    <property type="entry name" value="NLP_P60_dom"/>
</dbReference>
<accession>A0A0B8QJM9</accession>
<dbReference type="PANTHER" id="PTHR47053:SF1">
    <property type="entry name" value="MUREIN DD-ENDOPEPTIDASE MEPH-RELATED"/>
    <property type="match status" value="1"/>
</dbReference>
<keyword evidence="3 7" id="KW-0378">Hydrolase</keyword>
<dbReference type="InterPro" id="IPR038765">
    <property type="entry name" value="Papain-like_cys_pep_sf"/>
</dbReference>
<evidence type="ECO:0000256" key="4">
    <source>
        <dbReference type="ARBA" id="ARBA00022807"/>
    </source>
</evidence>
<evidence type="ECO:0000256" key="5">
    <source>
        <dbReference type="SAM" id="SignalP"/>
    </source>
</evidence>
<dbReference type="InterPro" id="IPR051202">
    <property type="entry name" value="Peptidase_C40"/>
</dbReference>
<comment type="similarity">
    <text evidence="1">Belongs to the peptidase C40 family.</text>
</comment>
<keyword evidence="5" id="KW-0732">Signal</keyword>
<feature type="signal peptide" evidence="5">
    <location>
        <begin position="1"/>
        <end position="38"/>
    </location>
</feature>
<evidence type="ECO:0000256" key="1">
    <source>
        <dbReference type="ARBA" id="ARBA00007074"/>
    </source>
</evidence>
<organism evidence="7 8">
    <name type="scientific">Lactococcus lactis subsp. lactis</name>
    <name type="common">Streptococcus lactis</name>
    <dbReference type="NCBI Taxonomy" id="1360"/>
    <lineage>
        <taxon>Bacteria</taxon>
        <taxon>Bacillati</taxon>
        <taxon>Bacillota</taxon>
        <taxon>Bacilli</taxon>
        <taxon>Lactobacillales</taxon>
        <taxon>Streptococcaceae</taxon>
        <taxon>Lactococcus</taxon>
    </lineage>
</organism>
<feature type="domain" description="NlpC/P60" evidence="6">
    <location>
        <begin position="89"/>
        <end position="203"/>
    </location>
</feature>
<dbReference type="GO" id="GO:0008234">
    <property type="term" value="F:cysteine-type peptidase activity"/>
    <property type="evidence" value="ECO:0007669"/>
    <property type="project" value="UniProtKB-KW"/>
</dbReference>
<dbReference type="PROSITE" id="PS51935">
    <property type="entry name" value="NLPC_P60"/>
    <property type="match status" value="1"/>
</dbReference>
<sequence>MSGGFFVLYLLTMLKKIIISAALLTSFSAALIANPAKADSVFDDNKAQSSLTDLAAATNSLDVLTKTMNDTVSAVSKVEKTQSAAKEVQTRADKLVSTAKKYLGVPYVWGGTTPAGFDCSGFTSYVYREVLGKEIGRTTWDQIASGKQVGLDQAKIGDLIIFYGGDHVGIYLGNGQVIHAPQPGESVKISSVTDMSADFALEY</sequence>
<feature type="chain" id="PRO_5002124106" evidence="5">
    <location>
        <begin position="39"/>
        <end position="203"/>
    </location>
</feature>
<keyword evidence="2" id="KW-0645">Protease</keyword>
<dbReference type="Gene3D" id="3.90.1720.10">
    <property type="entry name" value="endopeptidase domain like (from Nostoc punctiforme)"/>
    <property type="match status" value="1"/>
</dbReference>
<comment type="caution">
    <text evidence="7">The sequence shown here is derived from an EMBL/GenBank/DDBJ whole genome shotgun (WGS) entry which is preliminary data.</text>
</comment>
<proteinExistence type="inferred from homology"/>
<gene>
    <name evidence="7" type="ORF">JCM5805K_1103</name>
</gene>
<dbReference type="AlphaFoldDB" id="A0A0B8QJM9"/>
<dbReference type="GO" id="GO:0006508">
    <property type="term" value="P:proteolysis"/>
    <property type="evidence" value="ECO:0007669"/>
    <property type="project" value="UniProtKB-KW"/>
</dbReference>
<protein>
    <submittedName>
        <fullName evidence="7">Cell wall-associated hydrolases</fullName>
    </submittedName>
</protein>
<evidence type="ECO:0000256" key="2">
    <source>
        <dbReference type="ARBA" id="ARBA00022670"/>
    </source>
</evidence>
<evidence type="ECO:0000256" key="3">
    <source>
        <dbReference type="ARBA" id="ARBA00022801"/>
    </source>
</evidence>
<dbReference type="Proteomes" id="UP000031847">
    <property type="component" value="Unassembled WGS sequence"/>
</dbReference>
<dbReference type="PANTHER" id="PTHR47053">
    <property type="entry name" value="MUREIN DD-ENDOPEPTIDASE MEPH-RELATED"/>
    <property type="match status" value="1"/>
</dbReference>
<dbReference type="EMBL" id="BBSI01000017">
    <property type="protein sequence ID" value="GAM79995.1"/>
    <property type="molecule type" value="Genomic_DNA"/>
</dbReference>
<evidence type="ECO:0000259" key="6">
    <source>
        <dbReference type="PROSITE" id="PS51935"/>
    </source>
</evidence>
<evidence type="ECO:0000313" key="7">
    <source>
        <dbReference type="EMBL" id="GAM79995.1"/>
    </source>
</evidence>
<dbReference type="SUPFAM" id="SSF54001">
    <property type="entry name" value="Cysteine proteinases"/>
    <property type="match status" value="1"/>
</dbReference>
<dbReference type="Pfam" id="PF00877">
    <property type="entry name" value="NLPC_P60"/>
    <property type="match status" value="1"/>
</dbReference>
<keyword evidence="4" id="KW-0788">Thiol protease</keyword>
<reference evidence="7 8" key="1">
    <citation type="submission" date="2015-01" db="EMBL/GenBank/DDBJ databases">
        <title>Lactococcus lactis subsp.lactis JCM 5805 whole genome shotgun sequence.</title>
        <authorList>
            <person name="Fujii T."/>
            <person name="Tomita Y."/>
            <person name="Ikushima S."/>
            <person name="Fujiwara D."/>
        </authorList>
    </citation>
    <scope>NUCLEOTIDE SEQUENCE [LARGE SCALE GENOMIC DNA]</scope>
    <source>
        <strain evidence="7 8">JCM 5805</strain>
    </source>
</reference>